<proteinExistence type="predicted"/>
<organism evidence="3 4">
    <name type="scientific">candidate division WWE3 bacterium CG_4_9_14_3_um_filter_43_9</name>
    <dbReference type="NCBI Taxonomy" id="1975082"/>
    <lineage>
        <taxon>Bacteria</taxon>
        <taxon>Katanobacteria</taxon>
    </lineage>
</organism>
<feature type="domain" description="PDZ" evidence="2">
    <location>
        <begin position="102"/>
        <end position="182"/>
    </location>
</feature>
<evidence type="ECO:0000259" key="2">
    <source>
        <dbReference type="SMART" id="SM00228"/>
    </source>
</evidence>
<accession>A0A2M7WYB8</accession>
<dbReference type="Pfam" id="PF13180">
    <property type="entry name" value="PDZ_2"/>
    <property type="match status" value="1"/>
</dbReference>
<gene>
    <name evidence="3" type="ORF">CO181_01070</name>
</gene>
<name>A0A2M7WYB8_UNCKA</name>
<dbReference type="InterPro" id="IPR036034">
    <property type="entry name" value="PDZ_sf"/>
</dbReference>
<dbReference type="SUPFAM" id="SSF50156">
    <property type="entry name" value="PDZ domain-like"/>
    <property type="match status" value="1"/>
</dbReference>
<sequence length="208" mass="22750">MLKEIFKPTLMKVVFAFGVAVLYLIIVYSIPYFGLSVSYKGDSLFQTLLNLTVSVTVITLLYYPMSCGLFGICAAIKKKSEWWSLLIPILVVLLWNPVTFNYMLKVLIKPKPSTVVNQQTEGCSLSVVSISDFSLADDAGLRVGDVVTGVDGVKITSVNDLIANSQKKQPGDKTSLETDHGIIIVELAEDPQNGGPVLGVKFKEINCR</sequence>
<keyword evidence="1" id="KW-0812">Transmembrane</keyword>
<feature type="transmembrane region" description="Helical" evidence="1">
    <location>
        <begin position="83"/>
        <end position="104"/>
    </location>
</feature>
<feature type="transmembrane region" description="Helical" evidence="1">
    <location>
        <begin position="12"/>
        <end position="33"/>
    </location>
</feature>
<dbReference type="Proteomes" id="UP000230538">
    <property type="component" value="Unassembled WGS sequence"/>
</dbReference>
<protein>
    <recommendedName>
        <fullName evidence="2">PDZ domain-containing protein</fullName>
    </recommendedName>
</protein>
<dbReference type="Gene3D" id="2.30.42.10">
    <property type="match status" value="1"/>
</dbReference>
<dbReference type="SMART" id="SM00228">
    <property type="entry name" value="PDZ"/>
    <property type="match status" value="1"/>
</dbReference>
<comment type="caution">
    <text evidence="3">The sequence shown here is derived from an EMBL/GenBank/DDBJ whole genome shotgun (WGS) entry which is preliminary data.</text>
</comment>
<reference evidence="4" key="1">
    <citation type="submission" date="2017-09" db="EMBL/GenBank/DDBJ databases">
        <title>Depth-based differentiation of microbial function through sediment-hosted aquifers and enrichment of novel symbionts in the deep terrestrial subsurface.</title>
        <authorList>
            <person name="Probst A.J."/>
            <person name="Ladd B."/>
            <person name="Jarett J.K."/>
            <person name="Geller-Mcgrath D.E."/>
            <person name="Sieber C.M.K."/>
            <person name="Emerson J.B."/>
            <person name="Anantharaman K."/>
            <person name="Thomas B.C."/>
            <person name="Malmstrom R."/>
            <person name="Stieglmeier M."/>
            <person name="Klingl A."/>
            <person name="Woyke T."/>
            <person name="Ryan C.M."/>
            <person name="Banfield J.F."/>
        </authorList>
    </citation>
    <scope>NUCLEOTIDE SEQUENCE [LARGE SCALE GENOMIC DNA]</scope>
</reference>
<evidence type="ECO:0000313" key="3">
    <source>
        <dbReference type="EMBL" id="PJA38152.1"/>
    </source>
</evidence>
<keyword evidence="1" id="KW-1133">Transmembrane helix</keyword>
<feature type="transmembrane region" description="Helical" evidence="1">
    <location>
        <begin position="53"/>
        <end position="76"/>
    </location>
</feature>
<dbReference type="EMBL" id="PFXB01000034">
    <property type="protein sequence ID" value="PJA38152.1"/>
    <property type="molecule type" value="Genomic_DNA"/>
</dbReference>
<evidence type="ECO:0000313" key="4">
    <source>
        <dbReference type="Proteomes" id="UP000230538"/>
    </source>
</evidence>
<dbReference type="AlphaFoldDB" id="A0A2M7WYB8"/>
<keyword evidence="1" id="KW-0472">Membrane</keyword>
<dbReference type="InterPro" id="IPR001478">
    <property type="entry name" value="PDZ"/>
</dbReference>
<evidence type="ECO:0000256" key="1">
    <source>
        <dbReference type="SAM" id="Phobius"/>
    </source>
</evidence>